<evidence type="ECO:0000313" key="6">
    <source>
        <dbReference type="Proteomes" id="UP000233467"/>
    </source>
</evidence>
<feature type="domain" description="P/Homo B" evidence="4">
    <location>
        <begin position="621"/>
        <end position="771"/>
    </location>
</feature>
<dbReference type="EMBL" id="NQMM01000024">
    <property type="protein sequence ID" value="PKQ79419.1"/>
    <property type="molecule type" value="Genomic_DNA"/>
</dbReference>
<keyword evidence="2" id="KW-0378">Hydrolase</keyword>
<feature type="chain" id="PRO_5014800971" evidence="3">
    <location>
        <begin position="30"/>
        <end position="815"/>
    </location>
</feature>
<sequence length="815" mass="90171">MTLPLIGSTTMKSLLPALLLGLAGFATQAAELRFVEQDAPADPRLWLEQQLGVTLSDAPAYQRQGKLGHYLHYRQQLNGAPIAGLMAAVSLDEQGRPWRLYHNTRQPGSAAVPCDEASRGGVDAYTTTLDGAVWQFAGSDEAQPWYWQDGDTLTPAWRLLAVESQPGNSKSSHWQLFVTCDGSALLGRTLQEASTRAEPAPLAGEATTVQARIFALDPRTQLKDGNLLWRHDLVLDNGAYRTVPLTVQKVDDTYLLSGPRARVVDGTTPETVPFSSPDADGFQLDHQQPAFLDINGYYHLDLAQRHVESLGYPTLMGGPLAIDTDAGEQDNSLYDPFLRRLEIGRVGVPDAEDPMVIWHEFGHAVQHHILPDMGDEGDWGAIGEGFSDYLAASWRQRSPEARQFEPFMVFNWDARISGRTPRQLDDLRARYHPGFLYPAHLTINGSNGDQLWGTPLFTALRQAVEQYGEVARDEFDTLLIESHFGLGPQVRMPQLARVTVDTANRLYPDRSYGKLLEQAFRHHALLPTPIAARLADDSYLLPGEKKSLAIELTNQSGRPLTVADASVLPTKGLMGDGHWQGELKADGTARWTLPLEAASNLTCGEAVTLPLQFQLTLPSPTERQTRLDLQLPIGEPLWQRAIGQGGQIKDAVSNERHGLSRFTLTLPESKARIDSGFVVALDLEHSKLEQLEIWLTSPYGTRISLWNKGYASHTRLKGEFPRELVPFESLDKLHGEPLAGRWQLEINDTSASDTGQLRSWRVAQQVGARCDKDEAMPTTGIVPLEQDEGGGGTASPLLLLLALWPRLWRRSTPRR</sequence>
<evidence type="ECO:0000259" key="4">
    <source>
        <dbReference type="PROSITE" id="PS51829"/>
    </source>
</evidence>
<dbReference type="Pfam" id="PF01483">
    <property type="entry name" value="P_proprotein"/>
    <property type="match status" value="1"/>
</dbReference>
<keyword evidence="1" id="KW-0645">Protease</keyword>
<reference evidence="5 6" key="1">
    <citation type="journal article" date="2017" name="Front. Microbiol.">
        <title>Strong Genomic and Phenotypic Heterogeneity in the Aeromonas sobria Species Complex.</title>
        <authorList>
            <person name="Gauthier J."/>
            <person name="Vincent A.T."/>
            <person name="Charette S.J."/>
            <person name="Derome N."/>
        </authorList>
    </citation>
    <scope>NUCLEOTIDE SEQUENCE [LARGE SCALE GENOMIC DNA]</scope>
    <source>
        <strain evidence="5 6">TM18</strain>
    </source>
</reference>
<gene>
    <name evidence="5" type="ORF">CJP16_08755</name>
</gene>
<dbReference type="AlphaFoldDB" id="A0A2N3J1M2"/>
<protein>
    <submittedName>
        <fullName evidence="5">Peptidase M36</fullName>
    </submittedName>
</protein>
<keyword evidence="3" id="KW-0732">Signal</keyword>
<dbReference type="InterPro" id="IPR002884">
    <property type="entry name" value="P_dom"/>
</dbReference>
<evidence type="ECO:0000256" key="3">
    <source>
        <dbReference type="SAM" id="SignalP"/>
    </source>
</evidence>
<dbReference type="PROSITE" id="PS51829">
    <property type="entry name" value="P_HOMO_B"/>
    <property type="match status" value="1"/>
</dbReference>
<comment type="caution">
    <text evidence="5">The sequence shown here is derived from an EMBL/GenBank/DDBJ whole genome shotgun (WGS) entry which is preliminary data.</text>
</comment>
<dbReference type="InterPro" id="IPR008979">
    <property type="entry name" value="Galactose-bd-like_sf"/>
</dbReference>
<evidence type="ECO:0000256" key="2">
    <source>
        <dbReference type="ARBA" id="ARBA00022801"/>
    </source>
</evidence>
<evidence type="ECO:0000256" key="1">
    <source>
        <dbReference type="ARBA" id="ARBA00022670"/>
    </source>
</evidence>
<feature type="signal peptide" evidence="3">
    <location>
        <begin position="1"/>
        <end position="29"/>
    </location>
</feature>
<evidence type="ECO:0000313" key="5">
    <source>
        <dbReference type="EMBL" id="PKQ79419.1"/>
    </source>
</evidence>
<proteinExistence type="predicted"/>
<name>A0A2N3J1M2_AERSO</name>
<dbReference type="GO" id="GO:0006508">
    <property type="term" value="P:proteolysis"/>
    <property type="evidence" value="ECO:0007669"/>
    <property type="project" value="UniProtKB-KW"/>
</dbReference>
<dbReference type="Proteomes" id="UP000233467">
    <property type="component" value="Unassembled WGS sequence"/>
</dbReference>
<dbReference type="SUPFAM" id="SSF49785">
    <property type="entry name" value="Galactose-binding domain-like"/>
    <property type="match status" value="1"/>
</dbReference>
<accession>A0A2N3J1M2</accession>
<keyword evidence="6" id="KW-1185">Reference proteome</keyword>
<organism evidence="5 6">
    <name type="scientific">Aeromonas sobria</name>
    <dbReference type="NCBI Taxonomy" id="646"/>
    <lineage>
        <taxon>Bacteria</taxon>
        <taxon>Pseudomonadati</taxon>
        <taxon>Pseudomonadota</taxon>
        <taxon>Gammaproteobacteria</taxon>
        <taxon>Aeromonadales</taxon>
        <taxon>Aeromonadaceae</taxon>
        <taxon>Aeromonas</taxon>
    </lineage>
</organism>
<dbReference type="GO" id="GO:0004252">
    <property type="term" value="F:serine-type endopeptidase activity"/>
    <property type="evidence" value="ECO:0007669"/>
    <property type="project" value="InterPro"/>
</dbReference>
<dbReference type="RefSeq" id="WP_101324393.1">
    <property type="nucleotide sequence ID" value="NZ_NQMM01000024.1"/>
</dbReference>
<dbReference type="Gene3D" id="2.60.120.260">
    <property type="entry name" value="Galactose-binding domain-like"/>
    <property type="match status" value="1"/>
</dbReference>
<dbReference type="SUPFAM" id="SSF55486">
    <property type="entry name" value="Metalloproteases ('zincins'), catalytic domain"/>
    <property type="match status" value="1"/>
</dbReference>